<keyword evidence="3 6" id="KW-0812">Transmembrane</keyword>
<organism evidence="7 8">
    <name type="scientific">Microvirga subterranea</name>
    <dbReference type="NCBI Taxonomy" id="186651"/>
    <lineage>
        <taxon>Bacteria</taxon>
        <taxon>Pseudomonadati</taxon>
        <taxon>Pseudomonadota</taxon>
        <taxon>Alphaproteobacteria</taxon>
        <taxon>Hyphomicrobiales</taxon>
        <taxon>Methylobacteriaceae</taxon>
        <taxon>Microvirga</taxon>
    </lineage>
</organism>
<dbReference type="Proteomes" id="UP000254925">
    <property type="component" value="Unassembled WGS sequence"/>
</dbReference>
<dbReference type="InterPro" id="IPR005171">
    <property type="entry name" value="Cyt_c_oxidase_su4_prok"/>
</dbReference>
<keyword evidence="5 6" id="KW-0472">Membrane</keyword>
<feature type="transmembrane region" description="Helical" evidence="6">
    <location>
        <begin position="66"/>
        <end position="89"/>
    </location>
</feature>
<comment type="caution">
    <text evidence="7">The sequence shown here is derived from an EMBL/GenBank/DDBJ whole genome shotgun (WGS) entry which is preliminary data.</text>
</comment>
<evidence type="ECO:0000256" key="5">
    <source>
        <dbReference type="ARBA" id="ARBA00023136"/>
    </source>
</evidence>
<gene>
    <name evidence="7" type="ORF">DES45_102121</name>
</gene>
<sequence length="91" mass="9828">MTRSPSNRITRAWLLLVLLTLFSLGAGRVGIGGLVANAVVLAAAFAKGRWMLMDFLKLRGTPPGWRALFLSWLMMVTALPWCAAAVSALRG</sequence>
<dbReference type="EMBL" id="QQBB01000002">
    <property type="protein sequence ID" value="RDI60734.1"/>
    <property type="molecule type" value="Genomic_DNA"/>
</dbReference>
<evidence type="ECO:0000313" key="8">
    <source>
        <dbReference type="Proteomes" id="UP000254925"/>
    </source>
</evidence>
<dbReference type="RefSeq" id="WP_114768958.1">
    <property type="nucleotide sequence ID" value="NZ_QQBB01000002.1"/>
</dbReference>
<keyword evidence="8" id="KW-1185">Reference proteome</keyword>
<accession>A0A370HUX3</accession>
<reference evidence="7 8" key="1">
    <citation type="submission" date="2018-07" db="EMBL/GenBank/DDBJ databases">
        <title>Genomic Encyclopedia of Type Strains, Phase IV (KMG-IV): sequencing the most valuable type-strain genomes for metagenomic binning, comparative biology and taxonomic classification.</title>
        <authorList>
            <person name="Goeker M."/>
        </authorList>
    </citation>
    <scope>NUCLEOTIDE SEQUENCE [LARGE SCALE GENOMIC DNA]</scope>
    <source>
        <strain evidence="7 8">DSM 14364</strain>
    </source>
</reference>
<name>A0A370HUX3_9HYPH</name>
<evidence type="ECO:0000256" key="2">
    <source>
        <dbReference type="ARBA" id="ARBA00022475"/>
    </source>
</evidence>
<dbReference type="OrthoDB" id="8021463at2"/>
<comment type="subcellular location">
    <subcellularLocation>
        <location evidence="1">Cell membrane</location>
        <topology evidence="1">Multi-pass membrane protein</topology>
    </subcellularLocation>
</comment>
<evidence type="ECO:0000256" key="6">
    <source>
        <dbReference type="SAM" id="Phobius"/>
    </source>
</evidence>
<keyword evidence="2" id="KW-1003">Cell membrane</keyword>
<dbReference type="GO" id="GO:0005886">
    <property type="term" value="C:plasma membrane"/>
    <property type="evidence" value="ECO:0007669"/>
    <property type="project" value="UniProtKB-SubCell"/>
</dbReference>
<dbReference type="Pfam" id="PF03626">
    <property type="entry name" value="COX4_pro"/>
    <property type="match status" value="1"/>
</dbReference>
<evidence type="ECO:0000256" key="3">
    <source>
        <dbReference type="ARBA" id="ARBA00022692"/>
    </source>
</evidence>
<proteinExistence type="predicted"/>
<dbReference type="AlphaFoldDB" id="A0A370HUX3"/>
<evidence type="ECO:0000256" key="4">
    <source>
        <dbReference type="ARBA" id="ARBA00022989"/>
    </source>
</evidence>
<keyword evidence="4 6" id="KW-1133">Transmembrane helix</keyword>
<evidence type="ECO:0000256" key="1">
    <source>
        <dbReference type="ARBA" id="ARBA00004651"/>
    </source>
</evidence>
<evidence type="ECO:0000313" key="7">
    <source>
        <dbReference type="EMBL" id="RDI60734.1"/>
    </source>
</evidence>
<protein>
    <submittedName>
        <fullName evidence="7">Cytochrome c oxidase subunit IV</fullName>
    </submittedName>
</protein>